<evidence type="ECO:0000256" key="3">
    <source>
        <dbReference type="SAM" id="SignalP"/>
    </source>
</evidence>
<dbReference type="RefSeq" id="WP_063937754.1">
    <property type="nucleotide sequence ID" value="NZ_FTMH01000008.1"/>
</dbReference>
<feature type="region of interest" description="Disordered" evidence="1">
    <location>
        <begin position="238"/>
        <end position="266"/>
    </location>
</feature>
<gene>
    <name evidence="4" type="ORF">SAMN05421802_10813</name>
</gene>
<feature type="chain" id="PRO_5040742819" description="Secreted protein" evidence="3">
    <location>
        <begin position="26"/>
        <end position="305"/>
    </location>
</feature>
<dbReference type="Proteomes" id="UP000185547">
    <property type="component" value="Unassembled WGS sequence"/>
</dbReference>
<comment type="caution">
    <text evidence="4">The sequence shown here is derived from an EMBL/GenBank/DDBJ whole genome shotgun (WGS) entry which is preliminary data.</text>
</comment>
<organism evidence="4 5">
    <name type="scientific">Corynebacterium afermentans</name>
    <dbReference type="NCBI Taxonomy" id="38286"/>
    <lineage>
        <taxon>Bacteria</taxon>
        <taxon>Bacillati</taxon>
        <taxon>Actinomycetota</taxon>
        <taxon>Actinomycetes</taxon>
        <taxon>Mycobacteriales</taxon>
        <taxon>Corynebacteriaceae</taxon>
        <taxon>Corynebacterium</taxon>
    </lineage>
</organism>
<dbReference type="OrthoDB" id="4427746at2"/>
<feature type="signal peptide" evidence="3">
    <location>
        <begin position="1"/>
        <end position="25"/>
    </location>
</feature>
<evidence type="ECO:0000256" key="2">
    <source>
        <dbReference type="SAM" id="Phobius"/>
    </source>
</evidence>
<keyword evidence="2" id="KW-0472">Membrane</keyword>
<evidence type="ECO:0000313" key="5">
    <source>
        <dbReference type="Proteomes" id="UP000185547"/>
    </source>
</evidence>
<evidence type="ECO:0008006" key="6">
    <source>
        <dbReference type="Google" id="ProtNLM"/>
    </source>
</evidence>
<dbReference type="AlphaFoldDB" id="A0A9X8R325"/>
<protein>
    <recommendedName>
        <fullName evidence="6">Secreted protein</fullName>
    </recommendedName>
</protein>
<reference evidence="4 5" key="1">
    <citation type="submission" date="2017-01" db="EMBL/GenBank/DDBJ databases">
        <authorList>
            <person name="Varghese N."/>
            <person name="Submissions S."/>
        </authorList>
    </citation>
    <scope>NUCLEOTIDE SEQUENCE [LARGE SCALE GENOMIC DNA]</scope>
    <source>
        <strain evidence="4 5">DSM 44280</strain>
    </source>
</reference>
<keyword evidence="3" id="KW-0732">Signal</keyword>
<evidence type="ECO:0000313" key="4">
    <source>
        <dbReference type="EMBL" id="SIQ18268.1"/>
    </source>
</evidence>
<keyword evidence="5" id="KW-1185">Reference proteome</keyword>
<name>A0A9X8R325_9CORY</name>
<dbReference type="EMBL" id="FTMH01000008">
    <property type="protein sequence ID" value="SIQ18268.1"/>
    <property type="molecule type" value="Genomic_DNA"/>
</dbReference>
<feature type="compositionally biased region" description="Polar residues" evidence="1">
    <location>
        <begin position="239"/>
        <end position="258"/>
    </location>
</feature>
<accession>A0A9X8R325</accession>
<feature type="transmembrane region" description="Helical" evidence="2">
    <location>
        <begin position="273"/>
        <end position="294"/>
    </location>
</feature>
<sequence length="305" mass="32285">MKKSRFLAAATTAAVAVSTVAPAYAAQIGPLEQNQCKVTLTAAEKSYLDAMSRELYSKLDPALARDINLGLEAAYPGARAVGNDFVDAYQHQLTGHKTRKSFNQALNSVESDSYVNRLSASGMNQETAAFYLILRADAAYGHGLVDGSQYEPEDWENYFVEASSIDDEFEGNMIGLMLILLFGVTDVLGDETQLQRFYTTFDKTPSGKYFASLNPFFNAHMKAADACLRGGNATVAYPTGTTASKPSKPSKPADQNTGVDAGQAQDEQGSSTAGIIIGIIAAVLAVVGIAAAVAPQLGFQVPGLG</sequence>
<proteinExistence type="predicted"/>
<keyword evidence="2" id="KW-0812">Transmembrane</keyword>
<keyword evidence="2" id="KW-1133">Transmembrane helix</keyword>
<evidence type="ECO:0000256" key="1">
    <source>
        <dbReference type="SAM" id="MobiDB-lite"/>
    </source>
</evidence>